<feature type="compositionally biased region" description="Polar residues" evidence="1">
    <location>
        <begin position="413"/>
        <end position="422"/>
    </location>
</feature>
<evidence type="ECO:0000313" key="2">
    <source>
        <dbReference type="EMBL" id="OLP79253.1"/>
    </source>
</evidence>
<dbReference type="EMBL" id="LSRX01001507">
    <property type="protein sequence ID" value="OLP79253.1"/>
    <property type="molecule type" value="Genomic_DNA"/>
</dbReference>
<dbReference type="OrthoDB" id="414833at2759"/>
<name>A0A1Q9C8I3_SYMMI</name>
<gene>
    <name evidence="2" type="ORF">AK812_SmicGene40482</name>
</gene>
<feature type="region of interest" description="Disordered" evidence="1">
    <location>
        <begin position="403"/>
        <end position="438"/>
    </location>
</feature>
<evidence type="ECO:0008006" key="4">
    <source>
        <dbReference type="Google" id="ProtNLM"/>
    </source>
</evidence>
<keyword evidence="3" id="KW-1185">Reference proteome</keyword>
<dbReference type="PANTHER" id="PTHR33050:SF7">
    <property type="entry name" value="RIBONUCLEASE H"/>
    <property type="match status" value="1"/>
</dbReference>
<dbReference type="InterPro" id="IPR043502">
    <property type="entry name" value="DNA/RNA_pol_sf"/>
</dbReference>
<dbReference type="AlphaFoldDB" id="A0A1Q9C8I3"/>
<proteinExistence type="predicted"/>
<accession>A0A1Q9C8I3</accession>
<evidence type="ECO:0000313" key="3">
    <source>
        <dbReference type="Proteomes" id="UP000186817"/>
    </source>
</evidence>
<evidence type="ECO:0000256" key="1">
    <source>
        <dbReference type="SAM" id="MobiDB-lite"/>
    </source>
</evidence>
<organism evidence="2 3">
    <name type="scientific">Symbiodinium microadriaticum</name>
    <name type="common">Dinoflagellate</name>
    <name type="synonym">Zooxanthella microadriatica</name>
    <dbReference type="NCBI Taxonomy" id="2951"/>
    <lineage>
        <taxon>Eukaryota</taxon>
        <taxon>Sar</taxon>
        <taxon>Alveolata</taxon>
        <taxon>Dinophyceae</taxon>
        <taxon>Suessiales</taxon>
        <taxon>Symbiodiniaceae</taxon>
        <taxon>Symbiodinium</taxon>
    </lineage>
</organism>
<protein>
    <recommendedName>
        <fullName evidence="4">Reverse transcriptase domain-containing protein</fullName>
    </recommendedName>
</protein>
<feature type="region of interest" description="Disordered" evidence="1">
    <location>
        <begin position="299"/>
        <end position="338"/>
    </location>
</feature>
<dbReference type="PANTHER" id="PTHR33050">
    <property type="entry name" value="REVERSE TRANSCRIPTASE DOMAIN-CONTAINING PROTEIN"/>
    <property type="match status" value="1"/>
</dbReference>
<sequence>MASYTESEPVFTSRCEAVGLPSEAVTKLKDSGINTLAKVAFVSSYAPGASSDAELIKVLDEALGSPSDAGQKASWRRLFHEAYAVATQELKAMAERPDEAGPRKLSQPERAERYRKIKASVTGIDIRERNEPSDALLDLCVGIYEGNRLKYVAWDRCTSKSQELASDAKKDNMLTLDAQGRLKTESKSDSIRADTSSEIMLQFALLRRGLAFEMANLLDFKLHRRWAEKLIETRMTAQSESHSQVTFSQLEAADRRLFLELADRSRDGVQAGPLGRPLDDVFEDVTNLPDVVHLMQPLPKGTGSGKVVDPPRPRFTPYDRSPKGGRKGKGTGRGTPRMPRELVGCRACTNKGEAICFGYGLKTCTEQVKNGRCSRGLHVCAVPKCGLTHPALDCPHYASLKKGGAKRPAPGSTEESIASSSFDKPDRSTEESIASSSFDKPANAELEAFSCTGPEQFSAAAASKFNFEVPDLVSLCDLLTSEIPARGGGYGDEFAWSTGAYVHGGFQVVSPGRSVYDSVPFQGVSLLRDSANPWGVPECSSLDSARLQSANRIFIQLASFCDLARKLGIPFTVEHPCDSWLWRLPPFLELRDALSSSVVQLGFCGSRIAKAAILSTAPFLKELCVSPGQGPGRNTDQHKLFCLHFADLLKSSSGVQPALPLPSLSEVRAAAHAQPKVSKRPPLIPEFEYTQRIRCTAAPPLNDKNQLKIAWQGVPAKVRELIFGVFRELESAEIALHASLHPSVQKVLKGKRLLLLNRIAESLEWPDRNLHRDLCKGFDLSGVLEPTGVFEPDHKPPCASIEQFWDAADVLKGQLWDRVKSQRPQDYDEAVSEITNGETDAPGGKGWLEGPFSWSELESRFNGQWMPCRRFAVWQGKWRAIDDLSESGLNSTFGCHEKIPLRALDEIIWICTRIMQAAAARGEVTFTLSSGQVLRGKLHSFWHDREKIRPVSTTFDLKSAYKQFPLSPSEQCKAVIIVKHPGQSEPVGYVCRTLPFGARGSVLHFNRVSTLLQRILHEVNVLTSLYYDDYPVVTPAFLSANTASIFGSVMRLLGFKIADDKDKPFSSQSETLGVVVDTSDDELRCVRVSNKKSRSDGIATAIDEVMTKGSASPKELPSLFGRLQFAEAQILGRMGRLALHDLRELERSSAAQVSDTSSARWAIERQMV</sequence>
<dbReference type="SUPFAM" id="SSF56672">
    <property type="entry name" value="DNA/RNA polymerases"/>
    <property type="match status" value="1"/>
</dbReference>
<comment type="caution">
    <text evidence="2">The sequence shown here is derived from an EMBL/GenBank/DDBJ whole genome shotgun (WGS) entry which is preliminary data.</text>
</comment>
<dbReference type="Proteomes" id="UP000186817">
    <property type="component" value="Unassembled WGS sequence"/>
</dbReference>
<reference evidence="2 3" key="1">
    <citation type="submission" date="2016-02" db="EMBL/GenBank/DDBJ databases">
        <title>Genome analysis of coral dinoflagellate symbionts highlights evolutionary adaptations to a symbiotic lifestyle.</title>
        <authorList>
            <person name="Aranda M."/>
            <person name="Li Y."/>
            <person name="Liew Y.J."/>
            <person name="Baumgarten S."/>
            <person name="Simakov O."/>
            <person name="Wilson M."/>
            <person name="Piel J."/>
            <person name="Ashoor H."/>
            <person name="Bougouffa S."/>
            <person name="Bajic V.B."/>
            <person name="Ryu T."/>
            <person name="Ravasi T."/>
            <person name="Bayer T."/>
            <person name="Micklem G."/>
            <person name="Kim H."/>
            <person name="Bhak J."/>
            <person name="Lajeunesse T.C."/>
            <person name="Voolstra C.R."/>
        </authorList>
    </citation>
    <scope>NUCLEOTIDE SEQUENCE [LARGE SCALE GENOMIC DNA]</scope>
    <source>
        <strain evidence="2 3">CCMP2467</strain>
    </source>
</reference>
<dbReference type="InterPro" id="IPR052055">
    <property type="entry name" value="Hepadnavirus_pol/RT"/>
</dbReference>